<accession>A0AAW9PVA3</accession>
<proteinExistence type="predicted"/>
<reference evidence="1" key="1">
    <citation type="submission" date="2024-01" db="EMBL/GenBank/DDBJ databases">
        <title>Bank of Algae and Cyanobacteria of the Azores (BACA) strain genomes.</title>
        <authorList>
            <person name="Luz R."/>
            <person name="Cordeiro R."/>
            <person name="Fonseca A."/>
            <person name="Goncalves V."/>
        </authorList>
    </citation>
    <scope>NUCLEOTIDE SEQUENCE</scope>
    <source>
        <strain evidence="1">BACA0141</strain>
    </source>
</reference>
<evidence type="ECO:0000313" key="2">
    <source>
        <dbReference type="Proteomes" id="UP001333818"/>
    </source>
</evidence>
<dbReference type="AlphaFoldDB" id="A0AAW9PVA3"/>
<sequence length="107" mass="12279">MEHLQQQIWELSQQVRNLAQIVENLPQQVTSTLIQQAGADASVKPSFAAIEHKDVLVEKTHTAWSNHVNEHEISSEWQVRRLTAQLTTAYNRIAALEEELLSRRIAR</sequence>
<dbReference type="RefSeq" id="WP_330482574.1">
    <property type="nucleotide sequence ID" value="NZ_JAZBJZ010000013.1"/>
</dbReference>
<organism evidence="1 2">
    <name type="scientific">Tumidithrix elongata BACA0141</name>
    <dbReference type="NCBI Taxonomy" id="2716417"/>
    <lineage>
        <taxon>Bacteria</taxon>
        <taxon>Bacillati</taxon>
        <taxon>Cyanobacteriota</taxon>
        <taxon>Cyanophyceae</taxon>
        <taxon>Pseudanabaenales</taxon>
        <taxon>Pseudanabaenaceae</taxon>
        <taxon>Tumidithrix</taxon>
        <taxon>Tumidithrix elongata</taxon>
    </lineage>
</organism>
<dbReference type="Proteomes" id="UP001333818">
    <property type="component" value="Unassembled WGS sequence"/>
</dbReference>
<name>A0AAW9PVA3_9CYAN</name>
<keyword evidence="2" id="KW-1185">Reference proteome</keyword>
<gene>
    <name evidence="1" type="ORF">V2H45_05245</name>
</gene>
<protein>
    <submittedName>
        <fullName evidence="1">Uncharacterized protein</fullName>
    </submittedName>
</protein>
<dbReference type="EMBL" id="JAZBJZ010000013">
    <property type="protein sequence ID" value="MEE3716148.1"/>
    <property type="molecule type" value="Genomic_DNA"/>
</dbReference>
<evidence type="ECO:0000313" key="1">
    <source>
        <dbReference type="EMBL" id="MEE3716148.1"/>
    </source>
</evidence>
<comment type="caution">
    <text evidence="1">The sequence shown here is derived from an EMBL/GenBank/DDBJ whole genome shotgun (WGS) entry which is preliminary data.</text>
</comment>